<dbReference type="Gene3D" id="6.10.140.1790">
    <property type="match status" value="1"/>
</dbReference>
<dbReference type="Proteomes" id="UP000001396">
    <property type="component" value="Unassembled WGS sequence"/>
</dbReference>
<keyword evidence="4 12" id="KW-0479">Metal-binding</keyword>
<evidence type="ECO:0000256" key="12">
    <source>
        <dbReference type="RuleBase" id="RU367126"/>
    </source>
</evidence>
<feature type="compositionally biased region" description="Basic and acidic residues" evidence="13">
    <location>
        <begin position="30"/>
        <end position="57"/>
    </location>
</feature>
<dbReference type="InterPro" id="IPR055256">
    <property type="entry name" value="KH_1_KHDC4/BBP-like"/>
</dbReference>
<dbReference type="GO" id="GO:0008270">
    <property type="term" value="F:zinc ion binding"/>
    <property type="evidence" value="ECO:0007669"/>
    <property type="project" value="UniProtKB-UniRule"/>
</dbReference>
<sequence length="475" mass="55418">MAVEQQDNIGSDFNDDEDDFFRQINEIQNDYERGRPRNREEIKEEKRTRKNKWEPEKTQLGLPGVPKSLPPGLTDDQLASLIIRIRIDEITKKLTTGPIDIDTKDDRSRSPTPVYDNTGKRTNTREQRAKDKISKERHNLITQAQQINPQFRPPADYQPPNEKKTMKIYIPVKDHPEYNFIGLIIGPRGNTQKKMEKESGAKIAIRGKGSMKDGKSTKPQYNENDELHVLLTGDTQEQLEKAAVLVRQYLVPVEEGKNEHKRQQLRELAEMNGTLRERPTFFGAGGKSWQPVDIKCIHCGEVSHPSSDCPLKGQDHNMHIIEAEYLKFIEEVKDLIDLNDRVVDPYDELKASINNNNNGNGNVQNENNNNQYQHQQQQQQQHSSPPNHQQQWNQYSNNNNNNNNNNQYQQQQHHSSPPYEQQQQQQQHWNQQQQQQQGGYQQQQHHHHQQQWNQPKQHFNQNNNSSPYGPQSSYY</sequence>
<evidence type="ECO:0000256" key="1">
    <source>
        <dbReference type="ARBA" id="ARBA00004123"/>
    </source>
</evidence>
<evidence type="ECO:0000256" key="7">
    <source>
        <dbReference type="ARBA" id="ARBA00022884"/>
    </source>
</evidence>
<dbReference type="STRING" id="670386.D3B5I1"/>
<dbReference type="Gene3D" id="3.30.1370.10">
    <property type="entry name" value="K Homology domain, type 1"/>
    <property type="match status" value="1"/>
</dbReference>
<dbReference type="InterPro" id="IPR001878">
    <property type="entry name" value="Znf_CCHC"/>
</dbReference>
<dbReference type="OMA" id="TSDCKLA"/>
<dbReference type="Pfam" id="PF16275">
    <property type="entry name" value="SF1-HH"/>
    <property type="match status" value="1"/>
</dbReference>
<evidence type="ECO:0000313" key="15">
    <source>
        <dbReference type="EMBL" id="EFA83129.1"/>
    </source>
</evidence>
<evidence type="ECO:0000256" key="3">
    <source>
        <dbReference type="ARBA" id="ARBA00022664"/>
    </source>
</evidence>
<dbReference type="InterPro" id="IPR047086">
    <property type="entry name" value="SF1-HH_sf"/>
</dbReference>
<dbReference type="InParanoid" id="D3B5I1"/>
<evidence type="ECO:0000256" key="2">
    <source>
        <dbReference type="ARBA" id="ARBA00010382"/>
    </source>
</evidence>
<evidence type="ECO:0000259" key="14">
    <source>
        <dbReference type="PROSITE" id="PS50158"/>
    </source>
</evidence>
<dbReference type="PROSITE" id="PS50084">
    <property type="entry name" value="KH_TYPE_1"/>
    <property type="match status" value="1"/>
</dbReference>
<dbReference type="GO" id="GO:0003729">
    <property type="term" value="F:mRNA binding"/>
    <property type="evidence" value="ECO:0007669"/>
    <property type="project" value="TreeGrafter"/>
</dbReference>
<dbReference type="FunFam" id="3.30.1370.10:FF:000047">
    <property type="entry name" value="splicing factor-like protein 1"/>
    <property type="match status" value="1"/>
</dbReference>
<dbReference type="InterPro" id="IPR045071">
    <property type="entry name" value="BBP-like"/>
</dbReference>
<keyword evidence="3 12" id="KW-0507">mRNA processing</keyword>
<dbReference type="FunCoup" id="D3B5I1">
    <property type="interactions" value="93"/>
</dbReference>
<dbReference type="SMART" id="SM00322">
    <property type="entry name" value="KH"/>
    <property type="match status" value="1"/>
</dbReference>
<feature type="compositionally biased region" description="Low complexity" evidence="13">
    <location>
        <begin position="450"/>
        <end position="461"/>
    </location>
</feature>
<keyword evidence="7 11" id="KW-0694">RNA-binding</keyword>
<keyword evidence="8 12" id="KW-0508">mRNA splicing</keyword>
<evidence type="ECO:0000256" key="9">
    <source>
        <dbReference type="ARBA" id="ARBA00023242"/>
    </source>
</evidence>
<protein>
    <recommendedName>
        <fullName evidence="12">Branchpoint-bridging protein</fullName>
    </recommendedName>
</protein>
<dbReference type="PANTHER" id="PTHR11208">
    <property type="entry name" value="RNA-BINDING PROTEIN RELATED"/>
    <property type="match status" value="1"/>
</dbReference>
<feature type="compositionally biased region" description="Low complexity" evidence="13">
    <location>
        <begin position="354"/>
        <end position="443"/>
    </location>
</feature>
<feature type="region of interest" description="Disordered" evidence="13">
    <location>
        <begin position="97"/>
        <end position="133"/>
    </location>
</feature>
<dbReference type="GO" id="GO:0045131">
    <property type="term" value="F:pre-mRNA branch point binding"/>
    <property type="evidence" value="ECO:0007669"/>
    <property type="project" value="UniProtKB-UniRule"/>
</dbReference>
<keyword evidence="6 12" id="KW-0862">Zinc</keyword>
<keyword evidence="16" id="KW-1185">Reference proteome</keyword>
<feature type="compositionally biased region" description="Basic and acidic residues" evidence="13">
    <location>
        <begin position="123"/>
        <end position="133"/>
    </location>
</feature>
<evidence type="ECO:0000256" key="6">
    <source>
        <dbReference type="ARBA" id="ARBA00022833"/>
    </source>
</evidence>
<proteinExistence type="inferred from homology"/>
<comment type="subcellular location">
    <subcellularLocation>
        <location evidence="1 12">Nucleus</location>
    </subcellularLocation>
</comment>
<dbReference type="InterPro" id="IPR036875">
    <property type="entry name" value="Znf_CCHC_sf"/>
</dbReference>
<dbReference type="GeneID" id="31359406"/>
<dbReference type="AlphaFoldDB" id="D3B5I1"/>
<dbReference type="CDD" id="cd02395">
    <property type="entry name" value="KH-I_BBP"/>
    <property type="match status" value="1"/>
</dbReference>
<comment type="caution">
    <text evidence="15">The sequence shown here is derived from an EMBL/GenBank/DDBJ whole genome shotgun (WGS) entry which is preliminary data.</text>
</comment>
<dbReference type="SUPFAM" id="SSF54791">
    <property type="entry name" value="Eukaryotic type KH-domain (KH-domain type I)"/>
    <property type="match status" value="1"/>
</dbReference>
<dbReference type="GO" id="GO:0048024">
    <property type="term" value="P:regulation of mRNA splicing, via spliceosome"/>
    <property type="evidence" value="ECO:0007669"/>
    <property type="project" value="TreeGrafter"/>
</dbReference>
<reference evidence="15 16" key="1">
    <citation type="journal article" date="2011" name="Genome Res.">
        <title>Phylogeny-wide analysis of social amoeba genomes highlights ancient origins for complex intercellular communication.</title>
        <authorList>
            <person name="Heidel A.J."/>
            <person name="Lawal H.M."/>
            <person name="Felder M."/>
            <person name="Schilde C."/>
            <person name="Helps N.R."/>
            <person name="Tunggal B."/>
            <person name="Rivero F."/>
            <person name="John U."/>
            <person name="Schleicher M."/>
            <person name="Eichinger L."/>
            <person name="Platzer M."/>
            <person name="Noegel A.A."/>
            <person name="Schaap P."/>
            <person name="Gloeckner G."/>
        </authorList>
    </citation>
    <scope>NUCLEOTIDE SEQUENCE [LARGE SCALE GENOMIC DNA]</scope>
    <source>
        <strain evidence="16">ATCC 26659 / Pp 5 / PN500</strain>
    </source>
</reference>
<dbReference type="PROSITE" id="PS50158">
    <property type="entry name" value="ZF_CCHC"/>
    <property type="match status" value="1"/>
</dbReference>
<dbReference type="PANTHER" id="PTHR11208:SF45">
    <property type="entry name" value="SPLICING FACTOR 1"/>
    <property type="match status" value="1"/>
</dbReference>
<dbReference type="GO" id="GO:0000398">
    <property type="term" value="P:mRNA splicing, via spliceosome"/>
    <property type="evidence" value="ECO:0007669"/>
    <property type="project" value="UniProtKB-UniRule"/>
</dbReference>
<dbReference type="InterPro" id="IPR004087">
    <property type="entry name" value="KH_dom"/>
</dbReference>
<dbReference type="RefSeq" id="XP_020435246.1">
    <property type="nucleotide sequence ID" value="XM_020574832.1"/>
</dbReference>
<dbReference type="SUPFAM" id="SSF57756">
    <property type="entry name" value="Retrovirus zinc finger-like domains"/>
    <property type="match status" value="1"/>
</dbReference>
<keyword evidence="12" id="KW-0747">Spliceosome</keyword>
<name>D3B5I1_HETP5</name>
<keyword evidence="5 10" id="KW-0863">Zinc-finger</keyword>
<keyword evidence="9 12" id="KW-0539">Nucleus</keyword>
<dbReference type="InterPro" id="IPR032570">
    <property type="entry name" value="SF1-HH"/>
</dbReference>
<dbReference type="InterPro" id="IPR036612">
    <property type="entry name" value="KH_dom_type_1_sf"/>
</dbReference>
<organism evidence="15 16">
    <name type="scientific">Heterostelium pallidum (strain ATCC 26659 / Pp 5 / PN500)</name>
    <name type="common">Cellular slime mold</name>
    <name type="synonym">Polysphondylium pallidum</name>
    <dbReference type="NCBI Taxonomy" id="670386"/>
    <lineage>
        <taxon>Eukaryota</taxon>
        <taxon>Amoebozoa</taxon>
        <taxon>Evosea</taxon>
        <taxon>Eumycetozoa</taxon>
        <taxon>Dictyostelia</taxon>
        <taxon>Acytosteliales</taxon>
        <taxon>Acytosteliaceae</taxon>
        <taxon>Heterostelium</taxon>
    </lineage>
</organism>
<comment type="function">
    <text evidence="12">Necessary for the splicing of pre-mRNA. Has a role in the recognition of the branch site (5'-UACUAAC-3'), the pyrimidine tract and the 3'-splice site at the 3'-end of introns.</text>
</comment>
<feature type="region of interest" description="Disordered" evidence="13">
    <location>
        <begin position="350"/>
        <end position="475"/>
    </location>
</feature>
<accession>D3B5I1</accession>
<comment type="similarity">
    <text evidence="2 12">Belongs to the BBP/SF1 family.</text>
</comment>
<dbReference type="GO" id="GO:0005681">
    <property type="term" value="C:spliceosomal complex"/>
    <property type="evidence" value="ECO:0007669"/>
    <property type="project" value="UniProtKB-KW"/>
</dbReference>
<dbReference type="EMBL" id="ADBJ01000017">
    <property type="protein sequence ID" value="EFA83129.1"/>
    <property type="molecule type" value="Genomic_DNA"/>
</dbReference>
<evidence type="ECO:0000256" key="11">
    <source>
        <dbReference type="PROSITE-ProRule" id="PRU00117"/>
    </source>
</evidence>
<evidence type="ECO:0000256" key="5">
    <source>
        <dbReference type="ARBA" id="ARBA00022771"/>
    </source>
</evidence>
<feature type="compositionally biased region" description="Polar residues" evidence="13">
    <location>
        <begin position="462"/>
        <end position="475"/>
    </location>
</feature>
<dbReference type="Pfam" id="PF22675">
    <property type="entry name" value="KH-I_KHDC4-BBP"/>
    <property type="match status" value="1"/>
</dbReference>
<gene>
    <name evidence="15" type="primary">sf1</name>
    <name evidence="15" type="ORF">PPL_03919</name>
</gene>
<evidence type="ECO:0000256" key="13">
    <source>
        <dbReference type="SAM" id="MobiDB-lite"/>
    </source>
</evidence>
<feature type="domain" description="CCHC-type" evidence="14">
    <location>
        <begin position="295"/>
        <end position="310"/>
    </location>
</feature>
<evidence type="ECO:0000256" key="10">
    <source>
        <dbReference type="PROSITE-ProRule" id="PRU00047"/>
    </source>
</evidence>
<evidence type="ECO:0000256" key="4">
    <source>
        <dbReference type="ARBA" id="ARBA00022723"/>
    </source>
</evidence>
<evidence type="ECO:0000313" key="16">
    <source>
        <dbReference type="Proteomes" id="UP000001396"/>
    </source>
</evidence>
<feature type="region of interest" description="Disordered" evidence="13">
    <location>
        <begin position="26"/>
        <end position="71"/>
    </location>
</feature>
<evidence type="ECO:0000256" key="8">
    <source>
        <dbReference type="ARBA" id="ARBA00023187"/>
    </source>
</evidence>